<gene>
    <name evidence="1" type="ORF">RRG08_014345</name>
</gene>
<dbReference type="EMBL" id="JAWDGP010007948">
    <property type="protein sequence ID" value="KAK3699243.1"/>
    <property type="molecule type" value="Genomic_DNA"/>
</dbReference>
<dbReference type="Proteomes" id="UP001283361">
    <property type="component" value="Unassembled WGS sequence"/>
</dbReference>
<accession>A0AAE0XNH3</accession>
<name>A0AAE0XNH3_9GAST</name>
<evidence type="ECO:0000313" key="2">
    <source>
        <dbReference type="Proteomes" id="UP001283361"/>
    </source>
</evidence>
<keyword evidence="2" id="KW-1185">Reference proteome</keyword>
<comment type="caution">
    <text evidence="1">The sequence shown here is derived from an EMBL/GenBank/DDBJ whole genome shotgun (WGS) entry which is preliminary data.</text>
</comment>
<proteinExistence type="predicted"/>
<reference evidence="1" key="1">
    <citation type="journal article" date="2023" name="G3 (Bethesda)">
        <title>A reference genome for the long-term kleptoplast-retaining sea slug Elysia crispata morphotype clarki.</title>
        <authorList>
            <person name="Eastman K.E."/>
            <person name="Pendleton A.L."/>
            <person name="Shaikh M.A."/>
            <person name="Suttiyut T."/>
            <person name="Ogas R."/>
            <person name="Tomko P."/>
            <person name="Gavelis G."/>
            <person name="Widhalm J.R."/>
            <person name="Wisecaver J.H."/>
        </authorList>
    </citation>
    <scope>NUCLEOTIDE SEQUENCE</scope>
    <source>
        <strain evidence="1">ECLA1</strain>
    </source>
</reference>
<evidence type="ECO:0000313" key="1">
    <source>
        <dbReference type="EMBL" id="KAK3699243.1"/>
    </source>
</evidence>
<sequence length="98" mass="10422">MELLSNRSVISEHYLIIFCQLLLVQSSDILQCLAQVLRNPGTCGCSSNSFHDQSKLDRRLEDSRYRSFMCVGGGVVGARDADLELGSPGGGSAVSGAG</sequence>
<dbReference type="AlphaFoldDB" id="A0AAE0XNH3"/>
<protein>
    <submittedName>
        <fullName evidence="1">Uncharacterized protein</fullName>
    </submittedName>
</protein>
<organism evidence="1 2">
    <name type="scientific">Elysia crispata</name>
    <name type="common">lettuce slug</name>
    <dbReference type="NCBI Taxonomy" id="231223"/>
    <lineage>
        <taxon>Eukaryota</taxon>
        <taxon>Metazoa</taxon>
        <taxon>Spiralia</taxon>
        <taxon>Lophotrochozoa</taxon>
        <taxon>Mollusca</taxon>
        <taxon>Gastropoda</taxon>
        <taxon>Heterobranchia</taxon>
        <taxon>Euthyneura</taxon>
        <taxon>Panpulmonata</taxon>
        <taxon>Sacoglossa</taxon>
        <taxon>Placobranchoidea</taxon>
        <taxon>Plakobranchidae</taxon>
        <taxon>Elysia</taxon>
    </lineage>
</organism>